<dbReference type="Proteomes" id="UP001219934">
    <property type="component" value="Unassembled WGS sequence"/>
</dbReference>
<dbReference type="GO" id="GO:0006281">
    <property type="term" value="P:DNA repair"/>
    <property type="evidence" value="ECO:0007669"/>
    <property type="project" value="UniProtKB-KW"/>
</dbReference>
<evidence type="ECO:0000313" key="15">
    <source>
        <dbReference type="Proteomes" id="UP001219934"/>
    </source>
</evidence>
<organism evidence="14 15">
    <name type="scientific">Pogonophryne albipinna</name>
    <dbReference type="NCBI Taxonomy" id="1090488"/>
    <lineage>
        <taxon>Eukaryota</taxon>
        <taxon>Metazoa</taxon>
        <taxon>Chordata</taxon>
        <taxon>Craniata</taxon>
        <taxon>Vertebrata</taxon>
        <taxon>Euteleostomi</taxon>
        <taxon>Actinopterygii</taxon>
        <taxon>Neopterygii</taxon>
        <taxon>Teleostei</taxon>
        <taxon>Neoteleostei</taxon>
        <taxon>Acanthomorphata</taxon>
        <taxon>Eupercaria</taxon>
        <taxon>Perciformes</taxon>
        <taxon>Notothenioidei</taxon>
        <taxon>Pogonophryne</taxon>
    </lineage>
</organism>
<evidence type="ECO:0000256" key="3">
    <source>
        <dbReference type="ARBA" id="ARBA00022801"/>
    </source>
</evidence>
<evidence type="ECO:0000256" key="4">
    <source>
        <dbReference type="ARBA" id="ARBA00022806"/>
    </source>
</evidence>
<dbReference type="Pfam" id="PF05970">
    <property type="entry name" value="PIF1"/>
    <property type="match status" value="1"/>
</dbReference>
<keyword evidence="10" id="KW-0175">Coiled coil</keyword>
<evidence type="ECO:0000256" key="9">
    <source>
        <dbReference type="RuleBase" id="RU363044"/>
    </source>
</evidence>
<evidence type="ECO:0000256" key="8">
    <source>
        <dbReference type="ARBA" id="ARBA00023235"/>
    </source>
</evidence>
<feature type="compositionally biased region" description="Acidic residues" evidence="11">
    <location>
        <begin position="1199"/>
        <end position="1208"/>
    </location>
</feature>
<dbReference type="InterPro" id="IPR027417">
    <property type="entry name" value="P-loop_NTPase"/>
</dbReference>
<keyword evidence="6" id="KW-0238">DNA-binding</keyword>
<dbReference type="PANTHER" id="PTHR47642">
    <property type="entry name" value="ATP-DEPENDENT DNA HELICASE"/>
    <property type="match status" value="1"/>
</dbReference>
<feature type="non-terminal residue" evidence="14">
    <location>
        <position position="1208"/>
    </location>
</feature>
<sequence length="1208" mass="135958">PSYADMLKKRRRSDDPFEAGPSHAKPVNQRGQDNEQDIDMLPCDGEKADEQRDDEEQEAERNSPVSFFKTPKLEAMAFPVQFPTELSFSTEEAHTYTVSYGKKVHLCLMTMMMKLNFVSKYISAKQPDPDTQPELYKKESGLSEYLKTVIENSSRDNVNECDEMREIMQEYSKKREEKYPEKFYGTLLRLYVPYRSEQELKRPHFPTYESFYNSCWVQLPGSEQPEYVRRIVKRNRDKYEKNSEEIENAVEEFEQNKGLIDEWCNMAPEAEVDRLECVEELEARQPLNENEQENVPEYSNQANAVTEARAIREGPAFDPAVLRQMYQNLNQKQACVFDAVRNWCLNKLCGLNPEQFFFYINGGAGTGKSHLIKCIYSEASKILCKLARRAEEADISNPTVLLTAFTGTAAFNISGTTLQSLLKLPRSLKPPFQGLGNKLDEVRSELLNAEMIIIDEVSMVSKPLFAYVDHTTSEHEPSQRLHKPPPQTSVRQGKALCVYDPCEIDLWQEDFQMINLTEIMRQKDDVAFADMLNRIRVKVKSDQLPAADRALLSQTVTEPALCPSDVLHIFATNKQVDSHNSVTLARLYSHITKIHADDFRKDRQTGTMARQAKPFKGGRSELPDSTTVAEGARVMLTRNIDVSQGLVNGSFATLARVLTSEERGSAHVTMLGLKMDDETAGRNYRNRAPGEPDDLVYIERAEENLKQRGVLRRQFPFKLAYACTIHKVQGMTRASAVVSLKNIFEPGMAYVALSRVTSLSGLHLLDMDVSKIYANPEITGAIETMRQVNLDDMMPLLHIKQTLSRPDTLTIVHHNTKRLPSHVNDIKSHHELCLADVLCLTETHLQGSFVADSLHLVGYNMFQRNRHLSYTHFPQIANRGGGGVSVYVKNHIQVCEKQYVHNVTDLEFVALKVQAPVSALIAAVYRPPDYSVRSFLSNLGSLLDSLEILDCHPAISMRTSYPMQARGYAQVLTAATTEKNTLLDLIFISQPQRCLHSVDQSPLDHTETPSTSFSSQFFKEEDEISPACLSLVFSLAVVKILHNRAKDSPKLPSVSVSPSAEIEEGSSVTLTCSSDANPAANYTWYKENEDSPKASGQIFTITHFRAEHSGNYSCGAQNKLGRSNSTFHLSVGTGSSTMIVNIIGTTLGVLILILALLLSLWMRKKKALRSTTEAPEPEEIELASISEYENDSHTAAQTEDTEEQGDMV</sequence>
<dbReference type="SUPFAM" id="SSF56219">
    <property type="entry name" value="DNase I-like"/>
    <property type="match status" value="1"/>
</dbReference>
<keyword evidence="7 9" id="KW-0234">DNA repair</keyword>
<keyword evidence="12" id="KW-0812">Transmembrane</keyword>
<accession>A0AAD6BKZ8</accession>
<gene>
    <name evidence="14" type="ORF">JOQ06_012678</name>
</gene>
<keyword evidence="12" id="KW-1133">Transmembrane helix</keyword>
<dbReference type="SMART" id="SM00408">
    <property type="entry name" value="IGc2"/>
    <property type="match status" value="1"/>
</dbReference>
<dbReference type="InterPro" id="IPR003598">
    <property type="entry name" value="Ig_sub2"/>
</dbReference>
<dbReference type="GO" id="GO:0043139">
    <property type="term" value="F:5'-3' DNA helicase activity"/>
    <property type="evidence" value="ECO:0007669"/>
    <property type="project" value="UniProtKB-EC"/>
</dbReference>
<evidence type="ECO:0000256" key="11">
    <source>
        <dbReference type="SAM" id="MobiDB-lite"/>
    </source>
</evidence>
<dbReference type="InterPro" id="IPR007110">
    <property type="entry name" value="Ig-like_dom"/>
</dbReference>
<keyword evidence="1 9" id="KW-0547">Nucleotide-binding</keyword>
<evidence type="ECO:0000256" key="5">
    <source>
        <dbReference type="ARBA" id="ARBA00022840"/>
    </source>
</evidence>
<keyword evidence="5 9" id="KW-0067">ATP-binding</keyword>
<protein>
    <recommendedName>
        <fullName evidence="9">ATP-dependent DNA helicase</fullName>
        <ecNumber evidence="9">5.6.2.3</ecNumber>
    </recommendedName>
</protein>
<dbReference type="InterPro" id="IPR003599">
    <property type="entry name" value="Ig_sub"/>
</dbReference>
<keyword evidence="4 9" id="KW-0347">Helicase</keyword>
<dbReference type="GO" id="GO:0006310">
    <property type="term" value="P:DNA recombination"/>
    <property type="evidence" value="ECO:0007669"/>
    <property type="project" value="UniProtKB-KW"/>
</dbReference>
<dbReference type="InterPro" id="IPR036691">
    <property type="entry name" value="Endo/exonu/phosph_ase_sf"/>
</dbReference>
<dbReference type="Pfam" id="PF21530">
    <property type="entry name" value="Pif1_2B_dom"/>
    <property type="match status" value="1"/>
</dbReference>
<dbReference type="InterPro" id="IPR013783">
    <property type="entry name" value="Ig-like_fold"/>
</dbReference>
<dbReference type="InterPro" id="IPR036179">
    <property type="entry name" value="Ig-like_dom_sf"/>
</dbReference>
<dbReference type="AlphaFoldDB" id="A0AAD6BKZ8"/>
<dbReference type="CDD" id="cd18809">
    <property type="entry name" value="SF1_C_RecD"/>
    <property type="match status" value="1"/>
</dbReference>
<evidence type="ECO:0000256" key="1">
    <source>
        <dbReference type="ARBA" id="ARBA00022741"/>
    </source>
</evidence>
<dbReference type="GO" id="GO:0016787">
    <property type="term" value="F:hydrolase activity"/>
    <property type="evidence" value="ECO:0007669"/>
    <property type="project" value="UniProtKB-KW"/>
</dbReference>
<name>A0AAD6BKZ8_9TELE</name>
<feature type="region of interest" description="Disordered" evidence="11">
    <location>
        <begin position="1168"/>
        <end position="1208"/>
    </location>
</feature>
<comment type="caution">
    <text evidence="14">The sequence shown here is derived from an EMBL/GenBank/DDBJ whole genome shotgun (WGS) entry which is preliminary data.</text>
</comment>
<keyword evidence="9" id="KW-0233">DNA recombination</keyword>
<proteinExistence type="inferred from homology"/>
<evidence type="ECO:0000256" key="6">
    <source>
        <dbReference type="ARBA" id="ARBA00023125"/>
    </source>
</evidence>
<dbReference type="SUPFAM" id="SSF48726">
    <property type="entry name" value="Immunoglobulin"/>
    <property type="match status" value="1"/>
</dbReference>
<evidence type="ECO:0000313" key="14">
    <source>
        <dbReference type="EMBL" id="KAJ4944133.1"/>
    </source>
</evidence>
<keyword evidence="3 9" id="KW-0378">Hydrolase</keyword>
<dbReference type="Pfam" id="PF13927">
    <property type="entry name" value="Ig_3"/>
    <property type="match status" value="1"/>
</dbReference>
<dbReference type="GO" id="GO:0005524">
    <property type="term" value="F:ATP binding"/>
    <property type="evidence" value="ECO:0007669"/>
    <property type="project" value="UniProtKB-KW"/>
</dbReference>
<comment type="cofactor">
    <cofactor evidence="9">
        <name>Mg(2+)</name>
        <dbReference type="ChEBI" id="CHEBI:18420"/>
    </cofactor>
</comment>
<keyword evidence="8" id="KW-0413">Isomerase</keyword>
<comment type="similarity">
    <text evidence="9">Belongs to the helicase family.</text>
</comment>
<feature type="transmembrane region" description="Helical" evidence="12">
    <location>
        <begin position="1138"/>
        <end position="1161"/>
    </location>
</feature>
<evidence type="ECO:0000256" key="12">
    <source>
        <dbReference type="SAM" id="Phobius"/>
    </source>
</evidence>
<feature type="coiled-coil region" evidence="10">
    <location>
        <begin position="229"/>
        <end position="256"/>
    </location>
</feature>
<dbReference type="SUPFAM" id="SSF52540">
    <property type="entry name" value="P-loop containing nucleoside triphosphate hydrolases"/>
    <property type="match status" value="2"/>
</dbReference>
<feature type="domain" description="Ig-like" evidence="13">
    <location>
        <begin position="1052"/>
        <end position="1130"/>
    </location>
</feature>
<keyword evidence="2 9" id="KW-0227">DNA damage</keyword>
<dbReference type="InterPro" id="IPR049163">
    <property type="entry name" value="Pif1-like_2B_dom"/>
</dbReference>
<dbReference type="Gene3D" id="3.60.10.10">
    <property type="entry name" value="Endonuclease/exonuclease/phosphatase"/>
    <property type="match status" value="1"/>
</dbReference>
<dbReference type="Gene3D" id="2.60.40.10">
    <property type="entry name" value="Immunoglobulins"/>
    <property type="match status" value="1"/>
</dbReference>
<evidence type="ECO:0000256" key="10">
    <source>
        <dbReference type="SAM" id="Coils"/>
    </source>
</evidence>
<feature type="region of interest" description="Disordered" evidence="11">
    <location>
        <begin position="1"/>
        <end position="63"/>
    </location>
</feature>
<dbReference type="InterPro" id="IPR010285">
    <property type="entry name" value="DNA_helicase_pif1-like_DEAD"/>
</dbReference>
<dbReference type="PANTHER" id="PTHR47642:SF5">
    <property type="entry name" value="ATP-DEPENDENT DNA HELICASE"/>
    <property type="match status" value="1"/>
</dbReference>
<dbReference type="EC" id="5.6.2.3" evidence="9"/>
<keyword evidence="12" id="KW-0472">Membrane</keyword>
<evidence type="ECO:0000256" key="7">
    <source>
        <dbReference type="ARBA" id="ARBA00023204"/>
    </source>
</evidence>
<comment type="catalytic activity">
    <reaction evidence="9">
        <text>ATP + H2O = ADP + phosphate + H(+)</text>
        <dbReference type="Rhea" id="RHEA:13065"/>
        <dbReference type="ChEBI" id="CHEBI:15377"/>
        <dbReference type="ChEBI" id="CHEBI:15378"/>
        <dbReference type="ChEBI" id="CHEBI:30616"/>
        <dbReference type="ChEBI" id="CHEBI:43474"/>
        <dbReference type="ChEBI" id="CHEBI:456216"/>
        <dbReference type="EC" id="5.6.2.3"/>
    </reaction>
</comment>
<reference evidence="14" key="1">
    <citation type="submission" date="2022-11" db="EMBL/GenBank/DDBJ databases">
        <title>Chromosome-level genome of Pogonophryne albipinna.</title>
        <authorList>
            <person name="Jo E."/>
        </authorList>
    </citation>
    <scope>NUCLEOTIDE SEQUENCE</scope>
    <source>
        <strain evidence="14">SGF0006</strain>
        <tissue evidence="14">Muscle</tissue>
    </source>
</reference>
<keyword evidence="15" id="KW-1185">Reference proteome</keyword>
<dbReference type="EMBL" id="JAPTMU010000004">
    <property type="protein sequence ID" value="KAJ4944133.1"/>
    <property type="molecule type" value="Genomic_DNA"/>
</dbReference>
<evidence type="ECO:0000259" key="13">
    <source>
        <dbReference type="PROSITE" id="PS50835"/>
    </source>
</evidence>
<dbReference type="InterPro" id="IPR051055">
    <property type="entry name" value="PIF1_helicase"/>
</dbReference>
<dbReference type="GO" id="GO:0000723">
    <property type="term" value="P:telomere maintenance"/>
    <property type="evidence" value="ECO:0007669"/>
    <property type="project" value="InterPro"/>
</dbReference>
<dbReference type="SMART" id="SM00409">
    <property type="entry name" value="IG"/>
    <property type="match status" value="1"/>
</dbReference>
<dbReference type="Gene3D" id="3.40.50.300">
    <property type="entry name" value="P-loop containing nucleotide triphosphate hydrolases"/>
    <property type="match status" value="1"/>
</dbReference>
<evidence type="ECO:0000256" key="2">
    <source>
        <dbReference type="ARBA" id="ARBA00022763"/>
    </source>
</evidence>
<dbReference type="PROSITE" id="PS50835">
    <property type="entry name" value="IG_LIKE"/>
    <property type="match status" value="1"/>
</dbReference>